<feature type="compositionally biased region" description="Polar residues" evidence="1">
    <location>
        <begin position="148"/>
        <end position="167"/>
    </location>
</feature>
<dbReference type="GO" id="GO:0005096">
    <property type="term" value="F:GTPase activator activity"/>
    <property type="evidence" value="ECO:0007669"/>
    <property type="project" value="TreeGrafter"/>
</dbReference>
<dbReference type="Proteomes" id="UP000028524">
    <property type="component" value="Unassembled WGS sequence"/>
</dbReference>
<dbReference type="InterPro" id="IPR000195">
    <property type="entry name" value="Rab-GAP-TBC_dom"/>
</dbReference>
<dbReference type="PROSITE" id="PS50086">
    <property type="entry name" value="TBC_RABGAP"/>
    <property type="match status" value="1"/>
</dbReference>
<feature type="compositionally biased region" description="Basic residues" evidence="1">
    <location>
        <begin position="748"/>
        <end position="759"/>
    </location>
</feature>
<feature type="compositionally biased region" description="Basic and acidic residues" evidence="1">
    <location>
        <begin position="410"/>
        <end position="428"/>
    </location>
</feature>
<dbReference type="PANTHER" id="PTHR47219:SF20">
    <property type="entry name" value="TBC1 DOMAIN FAMILY MEMBER 2B"/>
    <property type="match status" value="1"/>
</dbReference>
<dbReference type="HOGENOM" id="CLU_005350_3_3_1"/>
<feature type="region of interest" description="Disordered" evidence="1">
    <location>
        <begin position="731"/>
        <end position="766"/>
    </location>
</feature>
<dbReference type="PANTHER" id="PTHR47219">
    <property type="entry name" value="RAB GTPASE-ACTIVATING PROTEIN 1-LIKE"/>
    <property type="match status" value="1"/>
</dbReference>
<feature type="compositionally biased region" description="Polar residues" evidence="1">
    <location>
        <begin position="281"/>
        <end position="307"/>
    </location>
</feature>
<dbReference type="SUPFAM" id="SSF47923">
    <property type="entry name" value="Ypt/Rab-GAP domain of gyp1p"/>
    <property type="match status" value="2"/>
</dbReference>
<dbReference type="EMBL" id="KL660533">
    <property type="protein sequence ID" value="KFA65914.1"/>
    <property type="molecule type" value="Genomic_DNA"/>
</dbReference>
<dbReference type="InParanoid" id="A0A084QPM9"/>
<feature type="compositionally biased region" description="Pro residues" evidence="1">
    <location>
        <begin position="440"/>
        <end position="473"/>
    </location>
</feature>
<protein>
    <recommendedName>
        <fullName evidence="2">Rab-GAP TBC domain-containing protein</fullName>
    </recommendedName>
</protein>
<dbReference type="AlphaFoldDB" id="A0A084QPM9"/>
<sequence length="918" mass="102394">MAASHHYQYDRDYEPESPPYVGSGDRPLPLHSSRMRPYDPSQPRMPPSPNSATYGPPYSHQNPSLPTSPRWDSLHHGSQGFSSPTSARFPLYAHDSHFEPQAHHVPPGPSSPFDATTLRPDSRQGRHTPPRPLNGKSSLHDLRASDASFISNFSRPRTKSLRQQQQPELPRSPHSRQLPPLDFSRGMPIEPPPPSPAWGRPRLPSDASHLSSSTFASAYPPSNESRSSSRMRNASHPHPPGPRPPFGNQRVDSSASAPTFSGAAPWLSGDEHRSSFRSHHTMSTGPGTTVTERSSVLTKDTSVTSLDTDPHEPSLEDVMGMYEKGFADDDDDSEQVNARPFTPASDHPARQELMDDLPRNDDARMHKNSALDSEIRQSKMFFTSLAYTSSVPHIASKYETNLDDDDDDDERSKDKRDSGKSLESDPSLKSDSAAIHSSPPQYPVASSPPPAPVSEPIHEPVPAPAPARTPAPSLPVETEEPGSRDRYGFKKQNQHVTRQQYDAWNKGYSEYLARRRKKWIAYMKESGMMTDRPTRFPAMNAKTRRFVRKGIPPDWRGAAWFYYAGGPAILAKHGGLYDKLLQRRARRVDADAIERDLHRTFPDNIKFKPPMGQDMSSESDHSTLRYSSSSSSAAAEGVDGEPAIISSLRRVLHAFAIYNPSIGYCQSLNFLGGLLLLFVETEEQVFWLLNVITCLYLPGTHDTSLEGSKVDLGVLMTEIRDTMPSVWDKIGGELDGEPSSTRPQTSRSLRRARPSRSRGKGNTNVSTERLPPITLCMTAWFMSCFIGTLPIETTLRVWDVFFYDGSKTLFRIALAIFKCGESEIKAVKDPMEMFGVVQSMPRRMLDANALMEACFKRRNGFGHLSQADIDDRRQQRREQARQDIEARRARGKTIGGGTITELESEAEVQRTGTLFGRK</sequence>
<feature type="compositionally biased region" description="Basic and acidic residues" evidence="1">
    <location>
        <begin position="347"/>
        <end position="365"/>
    </location>
</feature>
<dbReference type="Pfam" id="PF00566">
    <property type="entry name" value="RabGAP-TBC"/>
    <property type="match status" value="2"/>
</dbReference>
<dbReference type="OMA" id="MPAVWDK"/>
<gene>
    <name evidence="3" type="ORF">S40285_02381</name>
</gene>
<feature type="compositionally biased region" description="Polar residues" evidence="1">
    <location>
        <begin position="250"/>
        <end position="259"/>
    </location>
</feature>
<name>A0A084QPM9_STAC4</name>
<proteinExistence type="predicted"/>
<dbReference type="Gene3D" id="1.10.8.270">
    <property type="entry name" value="putative rabgap domain of human tbc1 domain family member 14 like domains"/>
    <property type="match status" value="1"/>
</dbReference>
<accession>A0A084QPM9</accession>
<feature type="region of interest" description="Disordered" evidence="1">
    <location>
        <begin position="866"/>
        <end position="918"/>
    </location>
</feature>
<evidence type="ECO:0000313" key="4">
    <source>
        <dbReference type="Proteomes" id="UP000028524"/>
    </source>
</evidence>
<feature type="domain" description="Rab-GAP TBC" evidence="2">
    <location>
        <begin position="550"/>
        <end position="805"/>
    </location>
</feature>
<evidence type="ECO:0000259" key="2">
    <source>
        <dbReference type="PROSITE" id="PS50086"/>
    </source>
</evidence>
<dbReference type="FunFam" id="1.10.472.80:FF:000050">
    <property type="entry name" value="GTPase activating protein (Gyp3)"/>
    <property type="match status" value="1"/>
</dbReference>
<feature type="region of interest" description="Disordered" evidence="1">
    <location>
        <begin position="398"/>
        <end position="494"/>
    </location>
</feature>
<feature type="region of interest" description="Disordered" evidence="1">
    <location>
        <begin position="1"/>
        <end position="376"/>
    </location>
</feature>
<reference evidence="3 4" key="1">
    <citation type="journal article" date="2014" name="BMC Genomics">
        <title>Comparative genome sequencing reveals chemotype-specific gene clusters in the toxigenic black mold Stachybotrys.</title>
        <authorList>
            <person name="Semeiks J."/>
            <person name="Borek D."/>
            <person name="Otwinowski Z."/>
            <person name="Grishin N.V."/>
        </authorList>
    </citation>
    <scope>NUCLEOTIDE SEQUENCE [LARGE SCALE GENOMIC DNA]</scope>
    <source>
        <strain evidence="3 4">IBT 40285</strain>
    </source>
</reference>
<organism evidence="3 4">
    <name type="scientific">Stachybotrys chlorohalonatus (strain IBT 40285)</name>
    <dbReference type="NCBI Taxonomy" id="1283841"/>
    <lineage>
        <taxon>Eukaryota</taxon>
        <taxon>Fungi</taxon>
        <taxon>Dikarya</taxon>
        <taxon>Ascomycota</taxon>
        <taxon>Pezizomycotina</taxon>
        <taxon>Sordariomycetes</taxon>
        <taxon>Hypocreomycetidae</taxon>
        <taxon>Hypocreales</taxon>
        <taxon>Stachybotryaceae</taxon>
        <taxon>Stachybotrys</taxon>
    </lineage>
</organism>
<dbReference type="OrthoDB" id="294251at2759"/>
<feature type="compositionally biased region" description="Low complexity" evidence="1">
    <location>
        <begin position="217"/>
        <end position="236"/>
    </location>
</feature>
<feature type="compositionally biased region" description="Basic and acidic residues" evidence="1">
    <location>
        <begin position="869"/>
        <end position="888"/>
    </location>
</feature>
<dbReference type="Gene3D" id="1.10.472.80">
    <property type="entry name" value="Ypt/Rab-GAP domain of gyp1p, domain 3"/>
    <property type="match status" value="1"/>
</dbReference>
<dbReference type="GO" id="GO:0031267">
    <property type="term" value="F:small GTPase binding"/>
    <property type="evidence" value="ECO:0007669"/>
    <property type="project" value="TreeGrafter"/>
</dbReference>
<dbReference type="SMART" id="SM00164">
    <property type="entry name" value="TBC"/>
    <property type="match status" value="1"/>
</dbReference>
<keyword evidence="4" id="KW-1185">Reference proteome</keyword>
<dbReference type="InterPro" id="IPR050302">
    <property type="entry name" value="Rab_GAP_TBC_domain"/>
</dbReference>
<evidence type="ECO:0000256" key="1">
    <source>
        <dbReference type="SAM" id="MobiDB-lite"/>
    </source>
</evidence>
<dbReference type="STRING" id="1283841.A0A084QPM9"/>
<evidence type="ECO:0000313" key="3">
    <source>
        <dbReference type="EMBL" id="KFA65914.1"/>
    </source>
</evidence>
<dbReference type="InterPro" id="IPR035969">
    <property type="entry name" value="Rab-GAP_TBC_sf"/>
</dbReference>